<gene>
    <name evidence="2" type="ORF">ElyMa_001760400</name>
</gene>
<organism evidence="2 3">
    <name type="scientific">Elysia marginata</name>
    <dbReference type="NCBI Taxonomy" id="1093978"/>
    <lineage>
        <taxon>Eukaryota</taxon>
        <taxon>Metazoa</taxon>
        <taxon>Spiralia</taxon>
        <taxon>Lophotrochozoa</taxon>
        <taxon>Mollusca</taxon>
        <taxon>Gastropoda</taxon>
        <taxon>Heterobranchia</taxon>
        <taxon>Euthyneura</taxon>
        <taxon>Panpulmonata</taxon>
        <taxon>Sacoglossa</taxon>
        <taxon>Placobranchoidea</taxon>
        <taxon>Plakobranchidae</taxon>
        <taxon>Elysia</taxon>
    </lineage>
</organism>
<feature type="region of interest" description="Disordered" evidence="1">
    <location>
        <begin position="1"/>
        <end position="72"/>
    </location>
</feature>
<name>A0AAV4EBC2_9GAST</name>
<protein>
    <submittedName>
        <fullName evidence="2">Uncharacterized protein</fullName>
    </submittedName>
</protein>
<evidence type="ECO:0000256" key="1">
    <source>
        <dbReference type="SAM" id="MobiDB-lite"/>
    </source>
</evidence>
<comment type="caution">
    <text evidence="2">The sequence shown here is derived from an EMBL/GenBank/DDBJ whole genome shotgun (WGS) entry which is preliminary data.</text>
</comment>
<proteinExistence type="predicted"/>
<dbReference type="AlphaFoldDB" id="A0AAV4EBC2"/>
<reference evidence="2 3" key="1">
    <citation type="journal article" date="2021" name="Elife">
        <title>Chloroplast acquisition without the gene transfer in kleptoplastic sea slugs, Plakobranchus ocellatus.</title>
        <authorList>
            <person name="Maeda T."/>
            <person name="Takahashi S."/>
            <person name="Yoshida T."/>
            <person name="Shimamura S."/>
            <person name="Takaki Y."/>
            <person name="Nagai Y."/>
            <person name="Toyoda A."/>
            <person name="Suzuki Y."/>
            <person name="Arimoto A."/>
            <person name="Ishii H."/>
            <person name="Satoh N."/>
            <person name="Nishiyama T."/>
            <person name="Hasebe M."/>
            <person name="Maruyama T."/>
            <person name="Minagawa J."/>
            <person name="Obokata J."/>
            <person name="Shigenobu S."/>
        </authorList>
    </citation>
    <scope>NUCLEOTIDE SEQUENCE [LARGE SCALE GENOMIC DNA]</scope>
</reference>
<dbReference type="Proteomes" id="UP000762676">
    <property type="component" value="Unassembled WGS sequence"/>
</dbReference>
<evidence type="ECO:0000313" key="3">
    <source>
        <dbReference type="Proteomes" id="UP000762676"/>
    </source>
</evidence>
<sequence>MAESGLERRESTSTHHKEESLVSHGEMANEGAEAAVPYGTLDREDEVLSREDGSRLMQSAGTQGRLDGEGQDNDIVTQERLERTMPPVEQQQTYVFSSLPSTPKDKPADILVRFQAVSRENPAVEVKAVYISSRCTLLETRRILHKFFR</sequence>
<keyword evidence="3" id="KW-1185">Reference proteome</keyword>
<accession>A0AAV4EBC2</accession>
<feature type="compositionally biased region" description="Basic and acidic residues" evidence="1">
    <location>
        <begin position="1"/>
        <end position="21"/>
    </location>
</feature>
<dbReference type="EMBL" id="BMAT01003588">
    <property type="protein sequence ID" value="GFR58114.1"/>
    <property type="molecule type" value="Genomic_DNA"/>
</dbReference>
<evidence type="ECO:0000313" key="2">
    <source>
        <dbReference type="EMBL" id="GFR58114.1"/>
    </source>
</evidence>